<sequence>MRKILILIGTSTFVYLSAAATISGVFKYQNTPMAAAVSPTNGFAVARAADLLIKQNIEQKKQDEKSPLVIAKNRQEIQQLAINAYYKEPLSEAAIRNIALTQYGPKSLDKARIMMRHGLKFSKRDYSSNLWLLRDDALAQNVGATLLGFDRAMRTNNAASDLLLPGLIQAVQQDVSIKPLVKLLNDNPEWEVNFWAAGLANPQSLVNLSKIRLAQSTIGKKMSAAENEDLDQNLIQLLINNQKFDDAFALFDKKNGVVAQNKNKLEQVVNADFTMTPKLKPFDWNLFSNTGQEVFIDGPAGKLNIDIFGFTNGLFAQQLVRIPTGKYLFSTNMEQQGAAKHYAKLQCAEPKLTALPAIEFAMPSGKKQSEFSNISPCRYFWLKLRADLPNGASSQASINQISIRRQSGS</sequence>
<feature type="chain" id="PRO_5012769506" description="DUF4384 domain-containing protein" evidence="1">
    <location>
        <begin position="21"/>
        <end position="409"/>
    </location>
</feature>
<gene>
    <name evidence="2" type="ORF">LPB140_06495</name>
</gene>
<dbReference type="AlphaFoldDB" id="A0A1L3JBH7"/>
<evidence type="ECO:0008006" key="4">
    <source>
        <dbReference type="Google" id="ProtNLM"/>
    </source>
</evidence>
<keyword evidence="3" id="KW-1185">Reference proteome</keyword>
<keyword evidence="1" id="KW-0732">Signal</keyword>
<dbReference type="STRING" id="1913578.LPB140_06495"/>
<protein>
    <recommendedName>
        <fullName evidence="4">DUF4384 domain-containing protein</fullName>
    </recommendedName>
</protein>
<accession>A0A1L3JBH7</accession>
<proteinExistence type="predicted"/>
<name>A0A1L3JBH7_9SPHN</name>
<dbReference type="Proteomes" id="UP000242561">
    <property type="component" value="Chromosome"/>
</dbReference>
<feature type="signal peptide" evidence="1">
    <location>
        <begin position="1"/>
        <end position="20"/>
    </location>
</feature>
<evidence type="ECO:0000313" key="3">
    <source>
        <dbReference type="Proteomes" id="UP000242561"/>
    </source>
</evidence>
<reference evidence="2 3" key="1">
    <citation type="submission" date="2016-11" db="EMBL/GenBank/DDBJ databases">
        <title>Sphingorhabdus sp. LPB0140, isolated from marine environment.</title>
        <authorList>
            <person name="Kim E."/>
            <person name="Yi H."/>
        </authorList>
    </citation>
    <scope>NUCLEOTIDE SEQUENCE [LARGE SCALE GENOMIC DNA]</scope>
    <source>
        <strain evidence="2 3">LPB0140</strain>
    </source>
</reference>
<evidence type="ECO:0000313" key="2">
    <source>
        <dbReference type="EMBL" id="APG62494.1"/>
    </source>
</evidence>
<evidence type="ECO:0000256" key="1">
    <source>
        <dbReference type="SAM" id="SignalP"/>
    </source>
</evidence>
<organism evidence="2 3">
    <name type="scientific">Sphingorhabdus lutea</name>
    <dbReference type="NCBI Taxonomy" id="1913578"/>
    <lineage>
        <taxon>Bacteria</taxon>
        <taxon>Pseudomonadati</taxon>
        <taxon>Pseudomonadota</taxon>
        <taxon>Alphaproteobacteria</taxon>
        <taxon>Sphingomonadales</taxon>
        <taxon>Sphingomonadaceae</taxon>
        <taxon>Sphingorhabdus</taxon>
    </lineage>
</organism>
<dbReference type="KEGG" id="sphl:LPB140_06495"/>
<dbReference type="EMBL" id="CP018154">
    <property type="protein sequence ID" value="APG62494.1"/>
    <property type="molecule type" value="Genomic_DNA"/>
</dbReference>